<evidence type="ECO:0000256" key="1">
    <source>
        <dbReference type="SAM" id="Phobius"/>
    </source>
</evidence>
<dbReference type="Proteomes" id="UP001236415">
    <property type="component" value="Chromosome"/>
</dbReference>
<keyword evidence="1" id="KW-1133">Transmembrane helix</keyword>
<protein>
    <submittedName>
        <fullName evidence="2">Uncharacterized protein</fullName>
    </submittedName>
</protein>
<dbReference type="RefSeq" id="WP_283771318.1">
    <property type="nucleotide sequence ID" value="NZ_CP127162.1"/>
</dbReference>
<keyword evidence="3" id="KW-1185">Reference proteome</keyword>
<name>A0ABY8X796_9BACL</name>
<keyword evidence="1" id="KW-0812">Transmembrane</keyword>
<evidence type="ECO:0000313" key="3">
    <source>
        <dbReference type="Proteomes" id="UP001236415"/>
    </source>
</evidence>
<sequence>MGEDLVLKEHPYVQEANRMSAELLIQLLVLILMIIQLSSRKS</sequence>
<keyword evidence="1" id="KW-0472">Membrane</keyword>
<evidence type="ECO:0000313" key="2">
    <source>
        <dbReference type="EMBL" id="WIV21004.1"/>
    </source>
</evidence>
<feature type="transmembrane region" description="Helical" evidence="1">
    <location>
        <begin position="20"/>
        <end position="38"/>
    </location>
</feature>
<reference evidence="2 3" key="1">
    <citation type="submission" date="2023-06" db="EMBL/GenBank/DDBJ databases">
        <title>Paenibacillus polygonum sp. nov., an endophytic bacterium, isolated from Polygonum lapathifolium L. in Nanji Wetland National Nature Reserve, South of Poyang Lake, Jiangxi Province, China.</title>
        <authorList>
            <person name="Yu Z."/>
        </authorList>
    </citation>
    <scope>NUCLEOTIDE SEQUENCE [LARGE SCALE GENOMIC DNA]</scope>
    <source>
        <strain evidence="2 3">C31</strain>
    </source>
</reference>
<accession>A0ABY8X796</accession>
<organism evidence="2 3">
    <name type="scientific">Paenibacillus polygoni</name>
    <dbReference type="NCBI Taxonomy" id="3050112"/>
    <lineage>
        <taxon>Bacteria</taxon>
        <taxon>Bacillati</taxon>
        <taxon>Bacillota</taxon>
        <taxon>Bacilli</taxon>
        <taxon>Bacillales</taxon>
        <taxon>Paenibacillaceae</taxon>
        <taxon>Paenibacillus</taxon>
    </lineage>
</organism>
<proteinExistence type="predicted"/>
<dbReference type="EMBL" id="CP127162">
    <property type="protein sequence ID" value="WIV21004.1"/>
    <property type="molecule type" value="Genomic_DNA"/>
</dbReference>
<gene>
    <name evidence="2" type="ORF">QPK24_10190</name>
</gene>